<dbReference type="EMBL" id="MT631236">
    <property type="protein sequence ID" value="QNO46979.1"/>
    <property type="molecule type" value="Genomic_DNA"/>
</dbReference>
<sequence length="180" mass="20945">MIELRSEPYTLLSRPDIPETEKRFRTHINTGWCSGVMFGVLVHHKFAQPIEYDAMLWNHESMLFVEYKDSVGAYRRMSAKRAQQVSAASRNIARRFGFDRCAYIMVVNGIPEETKKGEVVTIPLADLPEYEPEFQSTIPELDYVTKLIAKYERKENLAEVTRERTVRELNVLKGMIEQLK</sequence>
<accession>A0A7G9YG45</accession>
<protein>
    <recommendedName>
        <fullName evidence="2">NERD domain-containing protein</fullName>
    </recommendedName>
</protein>
<evidence type="ECO:0000313" key="1">
    <source>
        <dbReference type="EMBL" id="QNO46979.1"/>
    </source>
</evidence>
<dbReference type="AlphaFoldDB" id="A0A7G9YG45"/>
<organism evidence="1">
    <name type="scientific">Candidatus Methanogaster sp. ANME-2c ERB4</name>
    <dbReference type="NCBI Taxonomy" id="2759911"/>
    <lineage>
        <taxon>Archaea</taxon>
        <taxon>Methanobacteriati</taxon>
        <taxon>Methanobacteriota</taxon>
        <taxon>Stenosarchaea group</taxon>
        <taxon>Methanomicrobia</taxon>
        <taxon>Methanosarcinales</taxon>
        <taxon>ANME-2 cluster</taxon>
        <taxon>Candidatus Methanogasteraceae</taxon>
        <taxon>Candidatus Methanogaster</taxon>
    </lineage>
</organism>
<evidence type="ECO:0008006" key="2">
    <source>
        <dbReference type="Google" id="ProtNLM"/>
    </source>
</evidence>
<name>A0A7G9YG45_9EURY</name>
<reference evidence="1" key="1">
    <citation type="submission" date="2020-06" db="EMBL/GenBank/DDBJ databases">
        <title>Unique genomic features of the anaerobic methanotrophic archaea.</title>
        <authorList>
            <person name="Chadwick G.L."/>
            <person name="Skennerton C.T."/>
            <person name="Laso-Perez R."/>
            <person name="Leu A.O."/>
            <person name="Speth D.R."/>
            <person name="Yu H."/>
            <person name="Morgan-Lang C."/>
            <person name="Hatzenpichler R."/>
            <person name="Goudeau D."/>
            <person name="Malmstrom R."/>
            <person name="Brazelton W.J."/>
            <person name="Woyke T."/>
            <person name="Hallam S.J."/>
            <person name="Tyson G.W."/>
            <person name="Wegener G."/>
            <person name="Boetius A."/>
            <person name="Orphan V."/>
        </authorList>
    </citation>
    <scope>NUCLEOTIDE SEQUENCE</scope>
</reference>
<proteinExistence type="predicted"/>
<gene>
    <name evidence="1" type="ORF">CLAIAILK_00041</name>
</gene>